<keyword evidence="1" id="KW-0732">Signal</keyword>
<evidence type="ECO:0000313" key="2">
    <source>
        <dbReference type="EMBL" id="MFD1046623.1"/>
    </source>
</evidence>
<feature type="signal peptide" evidence="1">
    <location>
        <begin position="1"/>
        <end position="24"/>
    </location>
</feature>
<evidence type="ECO:0000313" key="3">
    <source>
        <dbReference type="Proteomes" id="UP001597045"/>
    </source>
</evidence>
<feature type="chain" id="PRO_5045103884" description="Secreted protein" evidence="1">
    <location>
        <begin position="25"/>
        <end position="135"/>
    </location>
</feature>
<sequence length="135" mass="14714">MKPTSLLATVAAAILAVTAPTAEAAKPPLGGGCYDHSKHNNWDIGVCISNRNTDTQVYPDIYVNTVGTRPAGCFVRVYAKDDNLGRVARTNDFPCEKGHYEIPHFNATPAHLYHTEVEVMPAGYVFDISPGIVYY</sequence>
<accession>A0ABW3M7Q6</accession>
<organism evidence="2 3">
    <name type="scientific">Kibdelosporangium lantanae</name>
    <dbReference type="NCBI Taxonomy" id="1497396"/>
    <lineage>
        <taxon>Bacteria</taxon>
        <taxon>Bacillati</taxon>
        <taxon>Actinomycetota</taxon>
        <taxon>Actinomycetes</taxon>
        <taxon>Pseudonocardiales</taxon>
        <taxon>Pseudonocardiaceae</taxon>
        <taxon>Kibdelosporangium</taxon>
    </lineage>
</organism>
<evidence type="ECO:0000256" key="1">
    <source>
        <dbReference type="SAM" id="SignalP"/>
    </source>
</evidence>
<gene>
    <name evidence="2" type="ORF">ACFQ1S_14205</name>
</gene>
<name>A0ABW3M7Q6_9PSEU</name>
<evidence type="ECO:0008006" key="4">
    <source>
        <dbReference type="Google" id="ProtNLM"/>
    </source>
</evidence>
<dbReference type="EMBL" id="JBHTIS010000730">
    <property type="protein sequence ID" value="MFD1046623.1"/>
    <property type="molecule type" value="Genomic_DNA"/>
</dbReference>
<reference evidence="3" key="1">
    <citation type="journal article" date="2019" name="Int. J. Syst. Evol. Microbiol.">
        <title>The Global Catalogue of Microorganisms (GCM) 10K type strain sequencing project: providing services to taxonomists for standard genome sequencing and annotation.</title>
        <authorList>
            <consortium name="The Broad Institute Genomics Platform"/>
            <consortium name="The Broad Institute Genome Sequencing Center for Infectious Disease"/>
            <person name="Wu L."/>
            <person name="Ma J."/>
        </authorList>
    </citation>
    <scope>NUCLEOTIDE SEQUENCE [LARGE SCALE GENOMIC DNA]</scope>
    <source>
        <strain evidence="3">JCM 31486</strain>
    </source>
</reference>
<comment type="caution">
    <text evidence="2">The sequence shown here is derived from an EMBL/GenBank/DDBJ whole genome shotgun (WGS) entry which is preliminary data.</text>
</comment>
<proteinExistence type="predicted"/>
<protein>
    <recommendedName>
        <fullName evidence="4">Secreted protein</fullName>
    </recommendedName>
</protein>
<dbReference type="Proteomes" id="UP001597045">
    <property type="component" value="Unassembled WGS sequence"/>
</dbReference>
<keyword evidence="3" id="KW-1185">Reference proteome</keyword>